<reference evidence="1 2" key="1">
    <citation type="journal article" date="2023" name="Life. Sci Alliance">
        <title>Evolutionary insights into 3D genome organization and epigenetic landscape of Vigna mungo.</title>
        <authorList>
            <person name="Junaid A."/>
            <person name="Singh B."/>
            <person name="Bhatia S."/>
        </authorList>
    </citation>
    <scope>NUCLEOTIDE SEQUENCE [LARGE SCALE GENOMIC DNA]</scope>
    <source>
        <strain evidence="1">Urdbean</strain>
    </source>
</reference>
<gene>
    <name evidence="1" type="ORF">V8G54_021187</name>
</gene>
<proteinExistence type="predicted"/>
<keyword evidence="2" id="KW-1185">Reference proteome</keyword>
<dbReference type="EMBL" id="CP144695">
    <property type="protein sequence ID" value="WVZ07841.1"/>
    <property type="molecule type" value="Genomic_DNA"/>
</dbReference>
<evidence type="ECO:0000313" key="1">
    <source>
        <dbReference type="EMBL" id="WVZ07841.1"/>
    </source>
</evidence>
<accession>A0AAQ3NDV4</accession>
<sequence>MVKYASCIALYMTSSNHHVLGLENIFFYFNLKASLSLSLIQQFLDFSQIVKWFKPGLLSSPFRYPSCFYSYTRPCHVYSTFSLFKAPDRYGVFTPLSLSTTLSSISIPSSYTWARENQCKKNYRDFKKITLGTLCVVLPQSNLFEVNEFPPSSFTLMAF</sequence>
<name>A0AAQ3NDV4_VIGMU</name>
<evidence type="ECO:0000313" key="2">
    <source>
        <dbReference type="Proteomes" id="UP001374535"/>
    </source>
</evidence>
<organism evidence="1 2">
    <name type="scientific">Vigna mungo</name>
    <name type="common">Black gram</name>
    <name type="synonym">Phaseolus mungo</name>
    <dbReference type="NCBI Taxonomy" id="3915"/>
    <lineage>
        <taxon>Eukaryota</taxon>
        <taxon>Viridiplantae</taxon>
        <taxon>Streptophyta</taxon>
        <taxon>Embryophyta</taxon>
        <taxon>Tracheophyta</taxon>
        <taxon>Spermatophyta</taxon>
        <taxon>Magnoliopsida</taxon>
        <taxon>eudicotyledons</taxon>
        <taxon>Gunneridae</taxon>
        <taxon>Pentapetalae</taxon>
        <taxon>rosids</taxon>
        <taxon>fabids</taxon>
        <taxon>Fabales</taxon>
        <taxon>Fabaceae</taxon>
        <taxon>Papilionoideae</taxon>
        <taxon>50 kb inversion clade</taxon>
        <taxon>NPAAA clade</taxon>
        <taxon>indigoferoid/millettioid clade</taxon>
        <taxon>Phaseoleae</taxon>
        <taxon>Vigna</taxon>
    </lineage>
</organism>
<protein>
    <submittedName>
        <fullName evidence="1">Uncharacterized protein</fullName>
    </submittedName>
</protein>
<dbReference type="Proteomes" id="UP001374535">
    <property type="component" value="Chromosome 6"/>
</dbReference>
<dbReference type="AlphaFoldDB" id="A0AAQ3NDV4"/>